<feature type="coiled-coil region" evidence="2">
    <location>
        <begin position="206"/>
        <end position="233"/>
    </location>
</feature>
<comment type="similarity">
    <text evidence="1">Belongs to the outer membrane factor (OMF) (TC 1.B.17) family.</text>
</comment>
<organism evidence="5 6">
    <name type="scientific">Microbulbifer taiwanensis</name>
    <dbReference type="NCBI Taxonomy" id="986746"/>
    <lineage>
        <taxon>Bacteria</taxon>
        <taxon>Pseudomonadati</taxon>
        <taxon>Pseudomonadota</taxon>
        <taxon>Gammaproteobacteria</taxon>
        <taxon>Cellvibrionales</taxon>
        <taxon>Microbulbiferaceae</taxon>
        <taxon>Microbulbifer</taxon>
    </lineage>
</organism>
<dbReference type="EMBL" id="JBHSVR010000001">
    <property type="protein sequence ID" value="MFC6633094.1"/>
    <property type="molecule type" value="Genomic_DNA"/>
</dbReference>
<dbReference type="PANTHER" id="PTHR30203:SF24">
    <property type="entry name" value="BLR4935 PROTEIN"/>
    <property type="match status" value="1"/>
</dbReference>
<evidence type="ECO:0000256" key="4">
    <source>
        <dbReference type="SAM" id="SignalP"/>
    </source>
</evidence>
<dbReference type="RefSeq" id="WP_377516596.1">
    <property type="nucleotide sequence ID" value="NZ_JBHSVR010000001.1"/>
</dbReference>
<evidence type="ECO:0000313" key="5">
    <source>
        <dbReference type="EMBL" id="MFC6633094.1"/>
    </source>
</evidence>
<dbReference type="Proteomes" id="UP001596425">
    <property type="component" value="Unassembled WGS sequence"/>
</dbReference>
<dbReference type="SUPFAM" id="SSF56954">
    <property type="entry name" value="Outer membrane efflux proteins (OEP)"/>
    <property type="match status" value="1"/>
</dbReference>
<keyword evidence="6" id="KW-1185">Reference proteome</keyword>
<gene>
    <name evidence="5" type="ORF">ACFQBM_07385</name>
</gene>
<dbReference type="InterPro" id="IPR010131">
    <property type="entry name" value="MdtP/NodT-like"/>
</dbReference>
<dbReference type="PANTHER" id="PTHR30203">
    <property type="entry name" value="OUTER MEMBRANE CATION EFFLUX PROTEIN"/>
    <property type="match status" value="1"/>
</dbReference>
<reference evidence="6" key="1">
    <citation type="journal article" date="2019" name="Int. J. Syst. Evol. Microbiol.">
        <title>The Global Catalogue of Microorganisms (GCM) 10K type strain sequencing project: providing services to taxonomists for standard genome sequencing and annotation.</title>
        <authorList>
            <consortium name="The Broad Institute Genomics Platform"/>
            <consortium name="The Broad Institute Genome Sequencing Center for Infectious Disease"/>
            <person name="Wu L."/>
            <person name="Ma J."/>
        </authorList>
    </citation>
    <scope>NUCLEOTIDE SEQUENCE [LARGE SCALE GENOMIC DNA]</scope>
    <source>
        <strain evidence="6">CGMCC 1.13718</strain>
    </source>
</reference>
<keyword evidence="4" id="KW-0732">Signal</keyword>
<feature type="signal peptide" evidence="4">
    <location>
        <begin position="1"/>
        <end position="27"/>
    </location>
</feature>
<dbReference type="PROSITE" id="PS51257">
    <property type="entry name" value="PROKAR_LIPOPROTEIN"/>
    <property type="match status" value="1"/>
</dbReference>
<proteinExistence type="inferred from homology"/>
<comment type="caution">
    <text evidence="5">The sequence shown here is derived from an EMBL/GenBank/DDBJ whole genome shotgun (WGS) entry which is preliminary data.</text>
</comment>
<feature type="compositionally biased region" description="Low complexity" evidence="3">
    <location>
        <begin position="463"/>
        <end position="477"/>
    </location>
</feature>
<dbReference type="Gene3D" id="1.20.1600.10">
    <property type="entry name" value="Outer membrane efflux proteins (OEP)"/>
    <property type="match status" value="1"/>
</dbReference>
<accession>A0ABW1YK44</accession>
<name>A0ABW1YK44_9GAMM</name>
<dbReference type="InterPro" id="IPR003423">
    <property type="entry name" value="OMP_efflux"/>
</dbReference>
<evidence type="ECO:0000256" key="2">
    <source>
        <dbReference type="SAM" id="Coils"/>
    </source>
</evidence>
<evidence type="ECO:0000313" key="6">
    <source>
        <dbReference type="Proteomes" id="UP001596425"/>
    </source>
</evidence>
<feature type="region of interest" description="Disordered" evidence="3">
    <location>
        <begin position="463"/>
        <end position="503"/>
    </location>
</feature>
<evidence type="ECO:0000256" key="1">
    <source>
        <dbReference type="ARBA" id="ARBA00007613"/>
    </source>
</evidence>
<sequence>MVYRRRSALVLVTGLAAALAACTQVPADLGRGQVQEQVRARGWPAEAADAAPPLVAEITAAPLSAESAIRLALVNNPDIRAHYAELGIAAAAVYRAGHIRNPLFSASVLDSNRSGEMDQITYGLAASFSDLITLPSRKRLARRQFTEVQYQVGAELVRLAAETEHAYYDYVTARQVAAMRGQVAKAAAVSLQLAERYFDAGNMTPRDLALERAAAAEAEVDRLQAEDAALAARTALADLLGLPLAGAWEVPAQLALPVTQEDDLGELLALARHSRLDLASASARAERLAEELCYTNWRRWLGELELGVERERETDGARLLGPTLSWEIPIFTQHRDQLLEVDAGLQMAIAEVARLMLDSDNAVRLAHAGVQNARARAETFRTRLLPARIEATQQAQLEENFMLIGTFELLLSKQREYNAYQGYLEALGDYWMTRAALAQAVGRRLPSGARASGTSAAAEDYLGTAAPAHGGHGAMHPGAEDSGEGKQQGEEQQQEAEDAHRHH</sequence>
<keyword evidence="2" id="KW-0175">Coiled coil</keyword>
<feature type="chain" id="PRO_5045457419" evidence="4">
    <location>
        <begin position="28"/>
        <end position="503"/>
    </location>
</feature>
<protein>
    <submittedName>
        <fullName evidence="5">TolC family protein</fullName>
    </submittedName>
</protein>
<dbReference type="Pfam" id="PF02321">
    <property type="entry name" value="OEP"/>
    <property type="match status" value="1"/>
</dbReference>
<evidence type="ECO:0000256" key="3">
    <source>
        <dbReference type="SAM" id="MobiDB-lite"/>
    </source>
</evidence>